<proteinExistence type="predicted"/>
<evidence type="ECO:0000313" key="2">
    <source>
        <dbReference type="Proteomes" id="UP001153334"/>
    </source>
</evidence>
<name>A0ACC2IUI9_9PEZI</name>
<evidence type="ECO:0000313" key="1">
    <source>
        <dbReference type="EMBL" id="KAJ8118787.1"/>
    </source>
</evidence>
<protein>
    <submittedName>
        <fullName evidence="1">Uncharacterized protein</fullName>
    </submittedName>
</protein>
<organism evidence="1 2">
    <name type="scientific">Nemania bipapillata</name>
    <dbReference type="NCBI Taxonomy" id="110536"/>
    <lineage>
        <taxon>Eukaryota</taxon>
        <taxon>Fungi</taxon>
        <taxon>Dikarya</taxon>
        <taxon>Ascomycota</taxon>
        <taxon>Pezizomycotina</taxon>
        <taxon>Sordariomycetes</taxon>
        <taxon>Xylariomycetidae</taxon>
        <taxon>Xylariales</taxon>
        <taxon>Xylariaceae</taxon>
        <taxon>Nemania</taxon>
    </lineage>
</organism>
<dbReference type="Proteomes" id="UP001153334">
    <property type="component" value="Unassembled WGS sequence"/>
</dbReference>
<accession>A0ACC2IUI9</accession>
<reference evidence="1" key="1">
    <citation type="submission" date="2022-11" db="EMBL/GenBank/DDBJ databases">
        <title>Genome Sequence of Nemania bipapillata.</title>
        <authorList>
            <person name="Buettner E."/>
        </authorList>
    </citation>
    <scope>NUCLEOTIDE SEQUENCE</scope>
    <source>
        <strain evidence="1">CP14</strain>
    </source>
</reference>
<comment type="caution">
    <text evidence="1">The sequence shown here is derived from an EMBL/GenBank/DDBJ whole genome shotgun (WGS) entry which is preliminary data.</text>
</comment>
<gene>
    <name evidence="1" type="ORF">ONZ43_g3924</name>
</gene>
<keyword evidence="2" id="KW-1185">Reference proteome</keyword>
<dbReference type="EMBL" id="JAPESX010000985">
    <property type="protein sequence ID" value="KAJ8118787.1"/>
    <property type="molecule type" value="Genomic_DNA"/>
</dbReference>
<sequence>MPSSNGPAAWSTTATTGSPHPVLPNSSVLTSLGASPDNGNPESKKKEKKEKKGKKGKKGKKAQKKLIDEDKKKRQDEDLLGAGAQFHS</sequence>